<name>A0A0D0CM42_9AGAR</name>
<feature type="region of interest" description="Disordered" evidence="4">
    <location>
        <begin position="1"/>
        <end position="31"/>
    </location>
</feature>
<feature type="repeat" description="WD" evidence="3">
    <location>
        <begin position="727"/>
        <end position="762"/>
    </location>
</feature>
<dbReference type="PROSITE" id="PS00678">
    <property type="entry name" value="WD_REPEATS_1"/>
    <property type="match status" value="2"/>
</dbReference>
<dbReference type="Gene3D" id="2.130.10.10">
    <property type="entry name" value="YVTN repeat-like/Quinoprotein amine dehydrogenase"/>
    <property type="match status" value="2"/>
</dbReference>
<protein>
    <recommendedName>
        <fullName evidence="5">T6SS Phospholipase effector Tle1-like catalytic domain-containing protein</fullName>
    </recommendedName>
</protein>
<gene>
    <name evidence="6" type="ORF">GYMLUDRAFT_248006</name>
</gene>
<organism evidence="6 7">
    <name type="scientific">Collybiopsis luxurians FD-317 M1</name>
    <dbReference type="NCBI Taxonomy" id="944289"/>
    <lineage>
        <taxon>Eukaryota</taxon>
        <taxon>Fungi</taxon>
        <taxon>Dikarya</taxon>
        <taxon>Basidiomycota</taxon>
        <taxon>Agaricomycotina</taxon>
        <taxon>Agaricomycetes</taxon>
        <taxon>Agaricomycetidae</taxon>
        <taxon>Agaricales</taxon>
        <taxon>Marasmiineae</taxon>
        <taxon>Omphalotaceae</taxon>
        <taxon>Collybiopsis</taxon>
        <taxon>Collybiopsis luxurians</taxon>
    </lineage>
</organism>
<dbReference type="PANTHER" id="PTHR33840">
    <property type="match status" value="1"/>
</dbReference>
<dbReference type="PROSITE" id="PS50082">
    <property type="entry name" value="WD_REPEATS_2"/>
    <property type="match status" value="3"/>
</dbReference>
<feature type="repeat" description="WD" evidence="3">
    <location>
        <begin position="679"/>
        <end position="712"/>
    </location>
</feature>
<reference evidence="6 7" key="1">
    <citation type="submission" date="2014-04" db="EMBL/GenBank/DDBJ databases">
        <title>Evolutionary Origins and Diversification of the Mycorrhizal Mutualists.</title>
        <authorList>
            <consortium name="DOE Joint Genome Institute"/>
            <consortium name="Mycorrhizal Genomics Consortium"/>
            <person name="Kohler A."/>
            <person name="Kuo A."/>
            <person name="Nagy L.G."/>
            <person name="Floudas D."/>
            <person name="Copeland A."/>
            <person name="Barry K.W."/>
            <person name="Cichocki N."/>
            <person name="Veneault-Fourrey C."/>
            <person name="LaButti K."/>
            <person name="Lindquist E.A."/>
            <person name="Lipzen A."/>
            <person name="Lundell T."/>
            <person name="Morin E."/>
            <person name="Murat C."/>
            <person name="Riley R."/>
            <person name="Ohm R."/>
            <person name="Sun H."/>
            <person name="Tunlid A."/>
            <person name="Henrissat B."/>
            <person name="Grigoriev I.V."/>
            <person name="Hibbett D.S."/>
            <person name="Martin F."/>
        </authorList>
    </citation>
    <scope>NUCLEOTIDE SEQUENCE [LARGE SCALE GENOMIC DNA]</scope>
    <source>
        <strain evidence="6 7">FD-317 M1</strain>
    </source>
</reference>
<feature type="repeat" description="WD" evidence="3">
    <location>
        <begin position="547"/>
        <end position="588"/>
    </location>
</feature>
<dbReference type="InterPro" id="IPR018712">
    <property type="entry name" value="Tle1-like_cat"/>
</dbReference>
<dbReference type="SMART" id="SM00320">
    <property type="entry name" value="WD40"/>
    <property type="match status" value="5"/>
</dbReference>
<dbReference type="PANTHER" id="PTHR33840:SF1">
    <property type="entry name" value="TLE1 PHOSPHOLIPASE DOMAIN-CONTAINING PROTEIN"/>
    <property type="match status" value="1"/>
</dbReference>
<proteinExistence type="predicted"/>
<keyword evidence="1 3" id="KW-0853">WD repeat</keyword>
<dbReference type="SUPFAM" id="SSF50998">
    <property type="entry name" value="Quinoprotein alcohol dehydrogenase-like"/>
    <property type="match status" value="1"/>
</dbReference>
<evidence type="ECO:0000313" key="6">
    <source>
        <dbReference type="EMBL" id="KIK56258.1"/>
    </source>
</evidence>
<dbReference type="CDD" id="cd00200">
    <property type="entry name" value="WD40"/>
    <property type="match status" value="1"/>
</dbReference>
<dbReference type="InterPro" id="IPR001680">
    <property type="entry name" value="WD40_rpt"/>
</dbReference>
<evidence type="ECO:0000256" key="1">
    <source>
        <dbReference type="ARBA" id="ARBA00022574"/>
    </source>
</evidence>
<dbReference type="EMBL" id="KN834799">
    <property type="protein sequence ID" value="KIK56258.1"/>
    <property type="molecule type" value="Genomic_DNA"/>
</dbReference>
<dbReference type="HOGENOM" id="CLU_005049_4_3_1"/>
<accession>A0A0D0CM42</accession>
<dbReference type="InterPro" id="IPR015943">
    <property type="entry name" value="WD40/YVTN_repeat-like_dom_sf"/>
</dbReference>
<feature type="region of interest" description="Disordered" evidence="4">
    <location>
        <begin position="243"/>
        <end position="263"/>
    </location>
</feature>
<dbReference type="Proteomes" id="UP000053593">
    <property type="component" value="Unassembled WGS sequence"/>
</dbReference>
<evidence type="ECO:0000259" key="5">
    <source>
        <dbReference type="Pfam" id="PF09994"/>
    </source>
</evidence>
<dbReference type="PROSITE" id="PS50294">
    <property type="entry name" value="WD_REPEATS_REGION"/>
    <property type="match status" value="2"/>
</dbReference>
<dbReference type="OrthoDB" id="538223at2759"/>
<feature type="domain" description="T6SS Phospholipase effector Tle1-like catalytic" evidence="5">
    <location>
        <begin position="38"/>
        <end position="306"/>
    </location>
</feature>
<dbReference type="AlphaFoldDB" id="A0A0D0CM42"/>
<dbReference type="InterPro" id="IPR011047">
    <property type="entry name" value="Quinoprotein_ADH-like_sf"/>
</dbReference>
<evidence type="ECO:0000256" key="3">
    <source>
        <dbReference type="PROSITE-ProRule" id="PRU00221"/>
    </source>
</evidence>
<keyword evidence="7" id="KW-1185">Reference proteome</keyword>
<evidence type="ECO:0000313" key="7">
    <source>
        <dbReference type="Proteomes" id="UP000053593"/>
    </source>
</evidence>
<keyword evidence="2" id="KW-0677">Repeat</keyword>
<evidence type="ECO:0000256" key="4">
    <source>
        <dbReference type="SAM" id="MobiDB-lite"/>
    </source>
</evidence>
<evidence type="ECO:0000256" key="2">
    <source>
        <dbReference type="ARBA" id="ARBA00022737"/>
    </source>
</evidence>
<dbReference type="Pfam" id="PF09994">
    <property type="entry name" value="T6SS_Tle1-like_cat"/>
    <property type="match status" value="1"/>
</dbReference>
<sequence length="832" mass="94225">MDSKVANPPVQKVLDNKSGKATPTGKDSKHPCGCRQGRNLVVCIDGTSNKYGTKSSNVVEFYSLVLKNKDADQMTWYNSGIGTYAQPSVKTFAYYKQQLWHAIDMAIAWNFEHIVHGAYQWLSDNYQEDDCIFLLGFSRGAYQVGLIHKGNEMQIPFAYELYSRERADKDLSKNFKKTFCREVKVHFVGAWDTVSSIGIVRPREMLPGTTDGMKHVCYFRHALALDERRVKFLPEYAYGGQSIRPDNLDPQNPAEGQLGGKERRRKFKSDIKEVWFAGTHSDIGGGNVENKTLSRSRPPLRWMVSEAKIAGLRMADFHNEFLAIEALDILESLTAPWQLLEYWPIKCLTYKDSTSTKRKLHRGQGRVLCAGQKIHITVILTKEDYVPRAHETHGLDIDLKSLKPDIEECVRHWNANTNNLLRHLEGSEYERSRILIRQAFLKAQNENGRHESTELQNMAESPSEKARNALFDALIDILIAPNSKELGDKFLNTVVLNIKTADIRRQPCALVRDSALIREQLEKERASTEPYPVAKTFMRRFISPIMDTGDSSRVYCLTVSKDGEFLYSGDDQGWFRVWDVVTGEQRAKLETEMDFINSIALLPDGKHCVLAGGYSDEKNLQIWEAKVDGRRIKSYTGHFDIVNAVCIVPESNGKLIATASNNRIIRICDTDTGETIREIDSRADWIKALAFSESGQMVAGASDGTIQIWDLQVKLDGRESVQELGVLNGHTDQITAIAFSHDGQWIVSSSLDRTLGIWNAKSRCEQPPHALSLLRLIMYRYGDYAAMETERSPAGRMAESEYGRFKNLDTPQITHRNVLVVWPHGSPIYNKV</sequence>
<dbReference type="Pfam" id="PF00400">
    <property type="entry name" value="WD40"/>
    <property type="match status" value="4"/>
</dbReference>
<dbReference type="InterPro" id="IPR019775">
    <property type="entry name" value="WD40_repeat_CS"/>
</dbReference>